<organism evidence="1 2">
    <name type="scientific">Sphingomonas arantia</name>
    <dbReference type="NCBI Taxonomy" id="1460676"/>
    <lineage>
        <taxon>Bacteria</taxon>
        <taxon>Pseudomonadati</taxon>
        <taxon>Pseudomonadota</taxon>
        <taxon>Alphaproteobacteria</taxon>
        <taxon>Sphingomonadales</taxon>
        <taxon>Sphingomonadaceae</taxon>
        <taxon>Sphingomonas</taxon>
    </lineage>
</organism>
<protein>
    <submittedName>
        <fullName evidence="1">Uncharacterized protein</fullName>
    </submittedName>
</protein>
<keyword evidence="2" id="KW-1185">Reference proteome</keyword>
<dbReference type="RefSeq" id="WP_380928865.1">
    <property type="nucleotide sequence ID" value="NZ_JBHUGS010000002.1"/>
</dbReference>
<evidence type="ECO:0000313" key="1">
    <source>
        <dbReference type="EMBL" id="MFD1950670.1"/>
    </source>
</evidence>
<dbReference type="EMBL" id="JBHUGS010000002">
    <property type="protein sequence ID" value="MFD1950670.1"/>
    <property type="molecule type" value="Genomic_DNA"/>
</dbReference>
<comment type="caution">
    <text evidence="1">The sequence shown here is derived from an EMBL/GenBank/DDBJ whole genome shotgun (WGS) entry which is preliminary data.</text>
</comment>
<dbReference type="Proteomes" id="UP001597400">
    <property type="component" value="Unassembled WGS sequence"/>
</dbReference>
<evidence type="ECO:0000313" key="2">
    <source>
        <dbReference type="Proteomes" id="UP001597400"/>
    </source>
</evidence>
<sequence length="278" mass="31028">MQPQLNDSGGTAFTFKLTKLEQELSRVFGPQRARDKIIDRLIYGSLRTTSVEFMRVAYPQFDTVAWGGLQITYNEAVVPSTFWRGSHANGSPSNVDGTLPTTEEWDASVFETRTVVLGSDLPSDIRPHEQVAGFDEAEMIFIERATGIMCHDDEARRLLALFDVSTTTFIGAPRQRAAQVVQRLNPLPGTALDDIHDVRGEQVLPGESETGVSGVPAARQRVPSQDELISWFAAKSLTSYKPAWAAFKSVPEWEGGREHVFEPAWKEYRLSSRQKRAK</sequence>
<accession>A0ABW4TVE8</accession>
<proteinExistence type="predicted"/>
<reference evidence="2" key="1">
    <citation type="journal article" date="2019" name="Int. J. Syst. Evol. Microbiol.">
        <title>The Global Catalogue of Microorganisms (GCM) 10K type strain sequencing project: providing services to taxonomists for standard genome sequencing and annotation.</title>
        <authorList>
            <consortium name="The Broad Institute Genomics Platform"/>
            <consortium name="The Broad Institute Genome Sequencing Center for Infectious Disease"/>
            <person name="Wu L."/>
            <person name="Ma J."/>
        </authorList>
    </citation>
    <scope>NUCLEOTIDE SEQUENCE [LARGE SCALE GENOMIC DNA]</scope>
    <source>
        <strain evidence="2">CGMCC 1.12702</strain>
    </source>
</reference>
<name>A0ABW4TVE8_9SPHN</name>
<gene>
    <name evidence="1" type="ORF">ACFSGX_07810</name>
</gene>